<dbReference type="InterPro" id="IPR050365">
    <property type="entry name" value="TIM50"/>
</dbReference>
<dbReference type="Proteomes" id="UP000639772">
    <property type="component" value="Chromosome 1"/>
</dbReference>
<dbReference type="CDD" id="cd07521">
    <property type="entry name" value="HAD_FCP1-like"/>
    <property type="match status" value="1"/>
</dbReference>
<dbReference type="InterPro" id="IPR004274">
    <property type="entry name" value="FCP1_dom"/>
</dbReference>
<gene>
    <name evidence="3" type="ORF">HPP92_001782</name>
    <name evidence="2" type="ORF">HPP92_001996</name>
</gene>
<dbReference type="SUPFAM" id="SSF56784">
    <property type="entry name" value="HAD-like"/>
    <property type="match status" value="1"/>
</dbReference>
<name>A0A835VHK7_VANPL</name>
<dbReference type="FunFam" id="3.40.50.1000:FF:000093">
    <property type="entry name" value="NLI interacting factor-like phosphatase family protein"/>
    <property type="match status" value="1"/>
</dbReference>
<dbReference type="PROSITE" id="PS50969">
    <property type="entry name" value="FCP1"/>
    <property type="match status" value="1"/>
</dbReference>
<dbReference type="PANTHER" id="PTHR12210">
    <property type="entry name" value="DULLARD PROTEIN PHOSPHATASE"/>
    <property type="match status" value="1"/>
</dbReference>
<evidence type="ECO:0000259" key="1">
    <source>
        <dbReference type="PROSITE" id="PS50969"/>
    </source>
</evidence>
<proteinExistence type="predicted"/>
<dbReference type="EMBL" id="JADCNM010000001">
    <property type="protein sequence ID" value="KAG0501710.1"/>
    <property type="molecule type" value="Genomic_DNA"/>
</dbReference>
<dbReference type="Proteomes" id="UP000636800">
    <property type="component" value="Chromosome 1"/>
</dbReference>
<dbReference type="Gene3D" id="3.40.50.1000">
    <property type="entry name" value="HAD superfamily/HAD-like"/>
    <property type="match status" value="1"/>
</dbReference>
<accession>A0A835VHK7</accession>
<dbReference type="GO" id="GO:0016791">
    <property type="term" value="F:phosphatase activity"/>
    <property type="evidence" value="ECO:0007669"/>
    <property type="project" value="InterPro"/>
</dbReference>
<keyword evidence="4" id="KW-1185">Reference proteome</keyword>
<sequence>MVKVLDFDEYSEDEEWSPPRRHLPPPPISRTKTLFLDLDRTLIHAYGGKPPIDYPYHFIVNVPTNERKKHLYYVTKRPGMDEFLRGAAELFEVVIFTAANEPYASRIVDKLDPEGRLISHRLYRDSCLPGRRGGFVKDLSGLGRDLKDVLIVDDKPQSYSLQKANGIPVAPFNGTNRDDRQLWWVAAILEKAITFDDVRNAVALYLAEKGDLDAANCNGPTIWNPRHVVASRTQEN</sequence>
<dbReference type="Pfam" id="PF03031">
    <property type="entry name" value="NIF"/>
    <property type="match status" value="1"/>
</dbReference>
<dbReference type="SMART" id="SM00577">
    <property type="entry name" value="CPDc"/>
    <property type="match status" value="1"/>
</dbReference>
<protein>
    <recommendedName>
        <fullName evidence="1">FCP1 homology domain-containing protein</fullName>
    </recommendedName>
</protein>
<dbReference type="InterPro" id="IPR011948">
    <property type="entry name" value="Dullard_phosphatase"/>
</dbReference>
<dbReference type="OrthoDB" id="610528at2759"/>
<dbReference type="AlphaFoldDB" id="A0A835VHK7"/>
<evidence type="ECO:0000313" key="5">
    <source>
        <dbReference type="Proteomes" id="UP000639772"/>
    </source>
</evidence>
<feature type="domain" description="FCP1 homology" evidence="1">
    <location>
        <begin position="27"/>
        <end position="192"/>
    </location>
</feature>
<dbReference type="InterPro" id="IPR023214">
    <property type="entry name" value="HAD_sf"/>
</dbReference>
<evidence type="ECO:0000313" key="4">
    <source>
        <dbReference type="Proteomes" id="UP000636800"/>
    </source>
</evidence>
<dbReference type="EMBL" id="JADCNL010000001">
    <property type="protein sequence ID" value="KAG0497305.1"/>
    <property type="molecule type" value="Genomic_DNA"/>
</dbReference>
<evidence type="ECO:0000313" key="3">
    <source>
        <dbReference type="EMBL" id="KAG0501710.1"/>
    </source>
</evidence>
<organism evidence="2 4">
    <name type="scientific">Vanilla planifolia</name>
    <name type="common">Vanilla</name>
    <dbReference type="NCBI Taxonomy" id="51239"/>
    <lineage>
        <taxon>Eukaryota</taxon>
        <taxon>Viridiplantae</taxon>
        <taxon>Streptophyta</taxon>
        <taxon>Embryophyta</taxon>
        <taxon>Tracheophyta</taxon>
        <taxon>Spermatophyta</taxon>
        <taxon>Magnoliopsida</taxon>
        <taxon>Liliopsida</taxon>
        <taxon>Asparagales</taxon>
        <taxon>Orchidaceae</taxon>
        <taxon>Vanilloideae</taxon>
        <taxon>Vanilleae</taxon>
        <taxon>Vanilla</taxon>
    </lineage>
</organism>
<dbReference type="NCBIfam" id="TIGR02251">
    <property type="entry name" value="HIF-SF_euk"/>
    <property type="match status" value="1"/>
</dbReference>
<reference evidence="4 5" key="1">
    <citation type="journal article" date="2020" name="Nat. Food">
        <title>A phased Vanilla planifolia genome enables genetic improvement of flavour and production.</title>
        <authorList>
            <person name="Hasing T."/>
            <person name="Tang H."/>
            <person name="Brym M."/>
            <person name="Khazi F."/>
            <person name="Huang T."/>
            <person name="Chambers A.H."/>
        </authorList>
    </citation>
    <scope>NUCLEOTIDE SEQUENCE [LARGE SCALE GENOMIC DNA]</scope>
    <source>
        <tissue evidence="2">Leaf</tissue>
    </source>
</reference>
<comment type="caution">
    <text evidence="2">The sequence shown here is derived from an EMBL/GenBank/DDBJ whole genome shotgun (WGS) entry which is preliminary data.</text>
</comment>
<evidence type="ECO:0000313" key="2">
    <source>
        <dbReference type="EMBL" id="KAG0497305.1"/>
    </source>
</evidence>
<dbReference type="InterPro" id="IPR036412">
    <property type="entry name" value="HAD-like_sf"/>
</dbReference>